<dbReference type="PANTHER" id="PTHR36221:SF1">
    <property type="entry name" value="DUF742 DOMAIN-CONTAINING PROTEIN"/>
    <property type="match status" value="1"/>
</dbReference>
<dbReference type="PANTHER" id="PTHR36221">
    <property type="entry name" value="DUF742 DOMAIN-CONTAINING PROTEIN"/>
    <property type="match status" value="1"/>
</dbReference>
<keyword evidence="3" id="KW-1185">Reference proteome</keyword>
<dbReference type="EMBL" id="FOWW01000004">
    <property type="protein sequence ID" value="SFQ08364.1"/>
    <property type="molecule type" value="Genomic_DNA"/>
</dbReference>
<organism evidence="2 3">
    <name type="scientific">Amycolatopsis arida</name>
    <dbReference type="NCBI Taxonomy" id="587909"/>
    <lineage>
        <taxon>Bacteria</taxon>
        <taxon>Bacillati</taxon>
        <taxon>Actinomycetota</taxon>
        <taxon>Actinomycetes</taxon>
        <taxon>Pseudonocardiales</taxon>
        <taxon>Pseudonocardiaceae</taxon>
        <taxon>Amycolatopsis</taxon>
    </lineage>
</organism>
<dbReference type="InterPro" id="IPR007995">
    <property type="entry name" value="DUF742"/>
</dbReference>
<dbReference type="RefSeq" id="WP_092530776.1">
    <property type="nucleotide sequence ID" value="NZ_FOWW01000004.1"/>
</dbReference>
<protein>
    <recommendedName>
        <fullName evidence="4">DUF742 domain-containing protein</fullName>
    </recommendedName>
</protein>
<dbReference type="OrthoDB" id="4244884at2"/>
<name>A0A1I5VLD9_9PSEU</name>
<feature type="region of interest" description="Disordered" evidence="1">
    <location>
        <begin position="1"/>
        <end position="80"/>
    </location>
</feature>
<accession>A0A1I5VLD9</accession>
<dbReference type="Proteomes" id="UP000198727">
    <property type="component" value="Unassembled WGS sequence"/>
</dbReference>
<sequence length="207" mass="21840">MSTGPGPHGADPARRQPPAVPDSDGAGHREESTFADVLNSLTLDSGRGRRKRSRNRGADTAGSPDPAPVDDQVDPGTQTGEELPVSAEAIPLPAAEETGFVRPYAITGGRTKPSHTLELETLISTRDVTGVTPELLEHRAIIEECRTPRSVAEIAATLEVPIGVARVLISDAADAGLVTVHRTVTGSEGAEEHLILMERVLSGLRRL</sequence>
<evidence type="ECO:0000313" key="2">
    <source>
        <dbReference type="EMBL" id="SFQ08364.1"/>
    </source>
</evidence>
<proteinExistence type="predicted"/>
<reference evidence="3" key="1">
    <citation type="submission" date="2016-10" db="EMBL/GenBank/DDBJ databases">
        <authorList>
            <person name="Varghese N."/>
            <person name="Submissions S."/>
        </authorList>
    </citation>
    <scope>NUCLEOTIDE SEQUENCE [LARGE SCALE GENOMIC DNA]</scope>
    <source>
        <strain evidence="3">CGMCC 4.5579</strain>
    </source>
</reference>
<evidence type="ECO:0000313" key="3">
    <source>
        <dbReference type="Proteomes" id="UP000198727"/>
    </source>
</evidence>
<evidence type="ECO:0008006" key="4">
    <source>
        <dbReference type="Google" id="ProtNLM"/>
    </source>
</evidence>
<dbReference type="AlphaFoldDB" id="A0A1I5VLD9"/>
<dbReference type="Pfam" id="PF05331">
    <property type="entry name" value="DUF742"/>
    <property type="match status" value="1"/>
</dbReference>
<gene>
    <name evidence="2" type="ORF">SAMN05421810_104427</name>
</gene>
<evidence type="ECO:0000256" key="1">
    <source>
        <dbReference type="SAM" id="MobiDB-lite"/>
    </source>
</evidence>
<dbReference type="STRING" id="587909.SAMN05421810_104427"/>